<dbReference type="InterPro" id="IPR029787">
    <property type="entry name" value="Nucleotide_cyclase"/>
</dbReference>
<dbReference type="InterPro" id="IPR050469">
    <property type="entry name" value="Diguanylate_Cyclase"/>
</dbReference>
<dbReference type="InterPro" id="IPR001789">
    <property type="entry name" value="Sig_transdc_resp-reg_receiver"/>
</dbReference>
<dbReference type="RefSeq" id="WP_135622758.1">
    <property type="nucleotide sequence ID" value="NZ_RQGD01000014.1"/>
</dbReference>
<evidence type="ECO:0000259" key="5">
    <source>
        <dbReference type="PROSITE" id="PS50887"/>
    </source>
</evidence>
<gene>
    <name evidence="6" type="ORF">EHQ58_05000</name>
</gene>
<dbReference type="GO" id="GO:0000160">
    <property type="term" value="P:phosphorelay signal transduction system"/>
    <property type="evidence" value="ECO:0007669"/>
    <property type="project" value="InterPro"/>
</dbReference>
<dbReference type="GO" id="GO:1902201">
    <property type="term" value="P:negative regulation of bacterial-type flagellum-dependent cell motility"/>
    <property type="evidence" value="ECO:0007669"/>
    <property type="project" value="TreeGrafter"/>
</dbReference>
<feature type="domain" description="GGDEF" evidence="5">
    <location>
        <begin position="164"/>
        <end position="298"/>
    </location>
</feature>
<dbReference type="CDD" id="cd00156">
    <property type="entry name" value="REC"/>
    <property type="match status" value="1"/>
</dbReference>
<comment type="catalytic activity">
    <reaction evidence="2">
        <text>2 GTP = 3',3'-c-di-GMP + 2 diphosphate</text>
        <dbReference type="Rhea" id="RHEA:24898"/>
        <dbReference type="ChEBI" id="CHEBI:33019"/>
        <dbReference type="ChEBI" id="CHEBI:37565"/>
        <dbReference type="ChEBI" id="CHEBI:58805"/>
        <dbReference type="EC" id="2.7.7.65"/>
    </reaction>
</comment>
<feature type="modified residue" description="4-aspartylphosphate" evidence="3">
    <location>
        <position position="54"/>
    </location>
</feature>
<name>A0A4R9KAX9_9LEPT</name>
<reference evidence="6" key="1">
    <citation type="journal article" date="2019" name="PLoS Negl. Trop. Dis.">
        <title>Revisiting the worldwide diversity of Leptospira species in the environment.</title>
        <authorList>
            <person name="Vincent A.T."/>
            <person name="Schiettekatte O."/>
            <person name="Bourhy P."/>
            <person name="Veyrier F.J."/>
            <person name="Picardeau M."/>
        </authorList>
    </citation>
    <scope>NUCLEOTIDE SEQUENCE [LARGE SCALE GENOMIC DNA]</scope>
    <source>
        <strain evidence="6">201702476</strain>
    </source>
</reference>
<feature type="domain" description="Response regulatory" evidence="4">
    <location>
        <begin position="5"/>
        <end position="121"/>
    </location>
</feature>
<dbReference type="PANTHER" id="PTHR45138">
    <property type="entry name" value="REGULATORY COMPONENTS OF SENSORY TRANSDUCTION SYSTEM"/>
    <property type="match status" value="1"/>
</dbReference>
<dbReference type="NCBIfam" id="TIGR00254">
    <property type="entry name" value="GGDEF"/>
    <property type="match status" value="1"/>
</dbReference>
<organism evidence="6 7">
    <name type="scientific">Leptospira ognonensis</name>
    <dbReference type="NCBI Taxonomy" id="2484945"/>
    <lineage>
        <taxon>Bacteria</taxon>
        <taxon>Pseudomonadati</taxon>
        <taxon>Spirochaetota</taxon>
        <taxon>Spirochaetia</taxon>
        <taxon>Leptospirales</taxon>
        <taxon>Leptospiraceae</taxon>
        <taxon>Leptospira</taxon>
    </lineage>
</organism>
<evidence type="ECO:0000256" key="2">
    <source>
        <dbReference type="ARBA" id="ARBA00034247"/>
    </source>
</evidence>
<dbReference type="GO" id="GO:0005886">
    <property type="term" value="C:plasma membrane"/>
    <property type="evidence" value="ECO:0007669"/>
    <property type="project" value="TreeGrafter"/>
</dbReference>
<dbReference type="Proteomes" id="UP000297693">
    <property type="component" value="Unassembled WGS sequence"/>
</dbReference>
<evidence type="ECO:0000256" key="1">
    <source>
        <dbReference type="ARBA" id="ARBA00012528"/>
    </source>
</evidence>
<keyword evidence="7" id="KW-1185">Reference proteome</keyword>
<evidence type="ECO:0000313" key="7">
    <source>
        <dbReference type="Proteomes" id="UP000297693"/>
    </source>
</evidence>
<evidence type="ECO:0000256" key="3">
    <source>
        <dbReference type="PROSITE-ProRule" id="PRU00169"/>
    </source>
</evidence>
<dbReference type="OrthoDB" id="9805474at2"/>
<dbReference type="NCBIfam" id="NF047654">
    <property type="entry name" value="DiguCycDgcRLepto"/>
    <property type="match status" value="1"/>
</dbReference>
<dbReference type="InterPro" id="IPR000160">
    <property type="entry name" value="GGDEF_dom"/>
</dbReference>
<dbReference type="Gene3D" id="3.40.50.2300">
    <property type="match status" value="1"/>
</dbReference>
<dbReference type="FunFam" id="3.30.70.270:FF:000001">
    <property type="entry name" value="Diguanylate cyclase domain protein"/>
    <property type="match status" value="1"/>
</dbReference>
<dbReference type="PANTHER" id="PTHR45138:SF9">
    <property type="entry name" value="DIGUANYLATE CYCLASE DGCM-RELATED"/>
    <property type="match status" value="1"/>
</dbReference>
<comment type="caution">
    <text evidence="6">The sequence shown here is derived from an EMBL/GenBank/DDBJ whole genome shotgun (WGS) entry which is preliminary data.</text>
</comment>
<evidence type="ECO:0000313" key="6">
    <source>
        <dbReference type="EMBL" id="TGL61964.1"/>
    </source>
</evidence>
<dbReference type="GO" id="GO:0043709">
    <property type="term" value="P:cell adhesion involved in single-species biofilm formation"/>
    <property type="evidence" value="ECO:0007669"/>
    <property type="project" value="TreeGrafter"/>
</dbReference>
<dbReference type="Pfam" id="PF00990">
    <property type="entry name" value="GGDEF"/>
    <property type="match status" value="1"/>
</dbReference>
<proteinExistence type="predicted"/>
<dbReference type="SMART" id="SM00267">
    <property type="entry name" value="GGDEF"/>
    <property type="match status" value="1"/>
</dbReference>
<dbReference type="GO" id="GO:0052621">
    <property type="term" value="F:diguanylate cyclase activity"/>
    <property type="evidence" value="ECO:0007669"/>
    <property type="project" value="UniProtKB-EC"/>
</dbReference>
<keyword evidence="3" id="KW-0597">Phosphoprotein</keyword>
<accession>A0A4R9KAX9</accession>
<dbReference type="SMART" id="SM00448">
    <property type="entry name" value="REC"/>
    <property type="match status" value="1"/>
</dbReference>
<dbReference type="PROSITE" id="PS50887">
    <property type="entry name" value="GGDEF"/>
    <property type="match status" value="1"/>
</dbReference>
<dbReference type="EC" id="2.7.7.65" evidence="1"/>
<dbReference type="Pfam" id="PF00072">
    <property type="entry name" value="Response_reg"/>
    <property type="match status" value="1"/>
</dbReference>
<dbReference type="CDD" id="cd01949">
    <property type="entry name" value="GGDEF"/>
    <property type="match status" value="1"/>
</dbReference>
<dbReference type="PROSITE" id="PS50110">
    <property type="entry name" value="RESPONSE_REGULATORY"/>
    <property type="match status" value="1"/>
</dbReference>
<dbReference type="SUPFAM" id="SSF52172">
    <property type="entry name" value="CheY-like"/>
    <property type="match status" value="1"/>
</dbReference>
<dbReference type="InterPro" id="IPR011006">
    <property type="entry name" value="CheY-like_superfamily"/>
</dbReference>
<dbReference type="SUPFAM" id="SSF55073">
    <property type="entry name" value="Nucleotide cyclase"/>
    <property type="match status" value="1"/>
</dbReference>
<dbReference type="Gene3D" id="3.30.70.270">
    <property type="match status" value="1"/>
</dbReference>
<protein>
    <recommendedName>
        <fullName evidence="1">diguanylate cyclase</fullName>
        <ecNumber evidence="1">2.7.7.65</ecNumber>
    </recommendedName>
</protein>
<dbReference type="AlphaFoldDB" id="A0A4R9KAX9"/>
<dbReference type="EMBL" id="RQGD01000014">
    <property type="protein sequence ID" value="TGL61964.1"/>
    <property type="molecule type" value="Genomic_DNA"/>
</dbReference>
<dbReference type="InterPro" id="IPR043128">
    <property type="entry name" value="Rev_trsase/Diguanyl_cyclase"/>
</dbReference>
<sequence length="298" mass="33567">MAHKKILIIEDSDIQSRILERWVTKYGYLAVSAPSAGHARMIIAREKIDVVLLDWELPDGTGIELINEILSFSPSGWLPIIMVTSHTDSSQIKEAIEAGATDFIRKPADEVELLARIFSALRIKSLQDRLLESSHQDPLTSLYNRRYMSERIEQEFQRCKRHDRPIALAMIDIDFFKNVNDTYGHDVGDTVLRLLAKELKLQLRKSDIVSRYGGEEFVILLPETSLENAHLVLDKIRNQISKILIPTDKNASFSITFSGGIAGGRLSPEITPADALKIADKNLYEAKLSGRNQIVSKT</sequence>
<evidence type="ECO:0000259" key="4">
    <source>
        <dbReference type="PROSITE" id="PS50110"/>
    </source>
</evidence>